<evidence type="ECO:0000256" key="1">
    <source>
        <dbReference type="SAM" id="Phobius"/>
    </source>
</evidence>
<reference evidence="3" key="1">
    <citation type="journal article" date="2020" name="mSystems">
        <title>Genome- and Community-Level Interaction Insights into Carbon Utilization and Element Cycling Functions of Hydrothermarchaeota in Hydrothermal Sediment.</title>
        <authorList>
            <person name="Zhou Z."/>
            <person name="Liu Y."/>
            <person name="Xu W."/>
            <person name="Pan J."/>
            <person name="Luo Z.H."/>
            <person name="Li M."/>
        </authorList>
    </citation>
    <scope>NUCLEOTIDE SEQUENCE [LARGE SCALE GENOMIC DNA]</scope>
    <source>
        <strain evidence="3">HyVt-443</strain>
    </source>
</reference>
<dbReference type="Gene3D" id="1.10.287.70">
    <property type="match status" value="1"/>
</dbReference>
<keyword evidence="3" id="KW-0407">Ion channel</keyword>
<dbReference type="EMBL" id="DRKP01000115">
    <property type="protein sequence ID" value="HEB96763.1"/>
    <property type="molecule type" value="Genomic_DNA"/>
</dbReference>
<feature type="domain" description="Potassium channel" evidence="2">
    <location>
        <begin position="132"/>
        <end position="215"/>
    </location>
</feature>
<keyword evidence="3" id="KW-0813">Transport</keyword>
<feature type="transmembrane region" description="Helical" evidence="1">
    <location>
        <begin position="63"/>
        <end position="83"/>
    </location>
</feature>
<organism evidence="3">
    <name type="scientific">Sedimenticola thiotaurini</name>
    <dbReference type="NCBI Taxonomy" id="1543721"/>
    <lineage>
        <taxon>Bacteria</taxon>
        <taxon>Pseudomonadati</taxon>
        <taxon>Pseudomonadota</taxon>
        <taxon>Gammaproteobacteria</taxon>
        <taxon>Chromatiales</taxon>
        <taxon>Sedimenticolaceae</taxon>
        <taxon>Sedimenticola</taxon>
    </lineage>
</organism>
<feature type="transmembrane region" description="Helical" evidence="1">
    <location>
        <begin position="166"/>
        <end position="185"/>
    </location>
</feature>
<feature type="transmembrane region" description="Helical" evidence="1">
    <location>
        <begin position="125"/>
        <end position="146"/>
    </location>
</feature>
<name>A0A831RNH0_9GAMM</name>
<dbReference type="GO" id="GO:0034220">
    <property type="term" value="P:monoatomic ion transmembrane transport"/>
    <property type="evidence" value="ECO:0007669"/>
    <property type="project" value="UniProtKB-KW"/>
</dbReference>
<dbReference type="Proteomes" id="UP000886251">
    <property type="component" value="Unassembled WGS sequence"/>
</dbReference>
<comment type="caution">
    <text evidence="3">The sequence shown here is derived from an EMBL/GenBank/DDBJ whole genome shotgun (WGS) entry which is preliminary data.</text>
</comment>
<feature type="transmembrane region" description="Helical" evidence="1">
    <location>
        <begin position="36"/>
        <end position="56"/>
    </location>
</feature>
<dbReference type="Pfam" id="PF07885">
    <property type="entry name" value="Ion_trans_2"/>
    <property type="match status" value="1"/>
</dbReference>
<dbReference type="InterPro" id="IPR013099">
    <property type="entry name" value="K_chnl_dom"/>
</dbReference>
<keyword evidence="1" id="KW-0472">Membrane</keyword>
<evidence type="ECO:0000259" key="2">
    <source>
        <dbReference type="Pfam" id="PF07885"/>
    </source>
</evidence>
<keyword evidence="3" id="KW-0406">Ion transport</keyword>
<keyword evidence="1" id="KW-0812">Transmembrane</keyword>
<gene>
    <name evidence="3" type="ORF">ENI96_10085</name>
</gene>
<protein>
    <submittedName>
        <fullName evidence="3">Potassium channel protein</fullName>
    </submittedName>
</protein>
<proteinExistence type="predicted"/>
<feature type="transmembrane region" description="Helical" evidence="1">
    <location>
        <begin position="197"/>
        <end position="217"/>
    </location>
</feature>
<accession>A0A831RNH0</accession>
<evidence type="ECO:0000313" key="3">
    <source>
        <dbReference type="EMBL" id="HEB96763.1"/>
    </source>
</evidence>
<dbReference type="SUPFAM" id="SSF81324">
    <property type="entry name" value="Voltage-gated potassium channels"/>
    <property type="match status" value="1"/>
</dbReference>
<feature type="transmembrane region" description="Helical" evidence="1">
    <location>
        <begin position="95"/>
        <end position="113"/>
    </location>
</feature>
<sequence length="222" mass="24077">MRLFRRPSEPNRFGFLLTGLVLFMTVLPVLSGLGRITHALLTEFSLTLLLLAAVWSLTGNRHLFRLGLLLVAATVAATLAYLVRPLPVLVQGVELLSLLFLLLSSGIAFRAVFAEGEVDLNRLAGAASLYLLMALVWALLYSLLHSFDPAALSGLPAPAQAELWDYLYFSFVTLTTLGYGDVLPVSAEARTLAMAEAVVAQFYLTILVAVLVGMLVANRSNR</sequence>
<dbReference type="AlphaFoldDB" id="A0A831RNH0"/>
<feature type="transmembrane region" description="Helical" evidence="1">
    <location>
        <begin position="12"/>
        <end position="30"/>
    </location>
</feature>
<keyword evidence="1" id="KW-1133">Transmembrane helix</keyword>